<keyword evidence="7 8" id="KW-0472">Membrane</keyword>
<keyword evidence="5 8" id="KW-0812">Transmembrane</keyword>
<evidence type="ECO:0000259" key="9">
    <source>
        <dbReference type="Pfam" id="PF00535"/>
    </source>
</evidence>
<dbReference type="Pfam" id="PF00535">
    <property type="entry name" value="Glycos_transf_2"/>
    <property type="match status" value="1"/>
</dbReference>
<dbReference type="GO" id="GO:0005886">
    <property type="term" value="C:plasma membrane"/>
    <property type="evidence" value="ECO:0007669"/>
    <property type="project" value="TreeGrafter"/>
</dbReference>
<comment type="subcellular location">
    <subcellularLocation>
        <location evidence="1">Membrane</location>
        <topology evidence="1">Multi-pass membrane protein</topology>
    </subcellularLocation>
</comment>
<keyword evidence="3 10" id="KW-0328">Glycosyltransferase</keyword>
<evidence type="ECO:0000256" key="4">
    <source>
        <dbReference type="ARBA" id="ARBA00022679"/>
    </source>
</evidence>
<dbReference type="InterPro" id="IPR050256">
    <property type="entry name" value="Glycosyltransferase_2"/>
</dbReference>
<sequence>MQSDDTQTPSPKPILWMVIPCYNEEAVLPETSGTFLSELSGLISAEIVSDKSSILFVDDGSSDSTWTIIERLSNDDAHFRGISLSRNRGHQNALLAGLMEARKYCDVSISLDCDGQDDISAVSKMIEKYLDGSDVVYGVRNDRSTDTFFKRMTAEAFYGMMKEMGVDTVFNHADYRLLSLAALDGLSEYGESNLFLRGMVPLIGLPSSTVEYSRAARVAGDSHYPLRKMIALAVDGITSLSIKPIHLISAAGAVIGLVGLLGTFWAILSYFSGATVSGWTSTICVILFLGGTQLLSLGVIGEYVGKAYLETKSRPRYLIEKRTYESNRRNLRG</sequence>
<name>A0A174MJN8_9ACTN</name>
<keyword evidence="4 10" id="KW-0808">Transferase</keyword>
<dbReference type="RefSeq" id="WP_055252547.1">
    <property type="nucleotide sequence ID" value="NZ_CABIXX010000045.1"/>
</dbReference>
<feature type="transmembrane region" description="Helical" evidence="8">
    <location>
        <begin position="247"/>
        <end position="267"/>
    </location>
</feature>
<dbReference type="GO" id="GO:0016757">
    <property type="term" value="F:glycosyltransferase activity"/>
    <property type="evidence" value="ECO:0007669"/>
    <property type="project" value="UniProtKB-KW"/>
</dbReference>
<protein>
    <submittedName>
        <fullName evidence="10">Uncharacterized glycosyltransferase ykoT</fullName>
        <ecNumber evidence="10">2.4.-.-</ecNumber>
    </submittedName>
</protein>
<dbReference type="EC" id="2.4.-.-" evidence="10"/>
<dbReference type="InterPro" id="IPR001173">
    <property type="entry name" value="Glyco_trans_2-like"/>
</dbReference>
<evidence type="ECO:0000256" key="7">
    <source>
        <dbReference type="ARBA" id="ARBA00023136"/>
    </source>
</evidence>
<evidence type="ECO:0000256" key="2">
    <source>
        <dbReference type="ARBA" id="ARBA00006739"/>
    </source>
</evidence>
<organism evidence="10 11">
    <name type="scientific">Collinsella aerofaciens</name>
    <dbReference type="NCBI Taxonomy" id="74426"/>
    <lineage>
        <taxon>Bacteria</taxon>
        <taxon>Bacillati</taxon>
        <taxon>Actinomycetota</taxon>
        <taxon>Coriobacteriia</taxon>
        <taxon>Coriobacteriales</taxon>
        <taxon>Coriobacteriaceae</taxon>
        <taxon>Collinsella</taxon>
    </lineage>
</organism>
<feature type="domain" description="Glycosyltransferase 2-like" evidence="9">
    <location>
        <begin position="18"/>
        <end position="177"/>
    </location>
</feature>
<dbReference type="CDD" id="cd04187">
    <property type="entry name" value="DPM1_like_bac"/>
    <property type="match status" value="1"/>
</dbReference>
<dbReference type="AlphaFoldDB" id="A0A174MJN8"/>
<reference evidence="10 11" key="1">
    <citation type="submission" date="2015-09" db="EMBL/GenBank/DDBJ databases">
        <authorList>
            <consortium name="Pathogen Informatics"/>
        </authorList>
    </citation>
    <scope>NUCLEOTIDE SEQUENCE [LARGE SCALE GENOMIC DNA]</scope>
    <source>
        <strain evidence="10 11">2789STDY5834902</strain>
    </source>
</reference>
<dbReference type="EMBL" id="CZAQ01000045">
    <property type="protein sequence ID" value="CUP36592.1"/>
    <property type="molecule type" value="Genomic_DNA"/>
</dbReference>
<evidence type="ECO:0000313" key="10">
    <source>
        <dbReference type="EMBL" id="CUP36592.1"/>
    </source>
</evidence>
<evidence type="ECO:0000256" key="5">
    <source>
        <dbReference type="ARBA" id="ARBA00022692"/>
    </source>
</evidence>
<evidence type="ECO:0000256" key="6">
    <source>
        <dbReference type="ARBA" id="ARBA00022989"/>
    </source>
</evidence>
<proteinExistence type="inferred from homology"/>
<dbReference type="SUPFAM" id="SSF53448">
    <property type="entry name" value="Nucleotide-diphospho-sugar transferases"/>
    <property type="match status" value="1"/>
</dbReference>
<evidence type="ECO:0000256" key="8">
    <source>
        <dbReference type="SAM" id="Phobius"/>
    </source>
</evidence>
<dbReference type="PANTHER" id="PTHR48090">
    <property type="entry name" value="UNDECAPRENYL-PHOSPHATE 4-DEOXY-4-FORMAMIDO-L-ARABINOSE TRANSFERASE-RELATED"/>
    <property type="match status" value="1"/>
</dbReference>
<feature type="transmembrane region" description="Helical" evidence="8">
    <location>
        <begin position="279"/>
        <end position="304"/>
    </location>
</feature>
<dbReference type="Gene3D" id="3.90.550.10">
    <property type="entry name" value="Spore Coat Polysaccharide Biosynthesis Protein SpsA, Chain A"/>
    <property type="match status" value="1"/>
</dbReference>
<evidence type="ECO:0000313" key="11">
    <source>
        <dbReference type="Proteomes" id="UP000095454"/>
    </source>
</evidence>
<keyword evidence="6 8" id="KW-1133">Transmembrane helix</keyword>
<dbReference type="InterPro" id="IPR029044">
    <property type="entry name" value="Nucleotide-diphossugar_trans"/>
</dbReference>
<dbReference type="Proteomes" id="UP000095454">
    <property type="component" value="Unassembled WGS sequence"/>
</dbReference>
<accession>A0A174MJN8</accession>
<evidence type="ECO:0000256" key="3">
    <source>
        <dbReference type="ARBA" id="ARBA00022676"/>
    </source>
</evidence>
<evidence type="ECO:0000256" key="1">
    <source>
        <dbReference type="ARBA" id="ARBA00004141"/>
    </source>
</evidence>
<comment type="similarity">
    <text evidence="2">Belongs to the glycosyltransferase 2 family.</text>
</comment>
<gene>
    <name evidence="10" type="primary">ykoT_2</name>
    <name evidence="10" type="ORF">ERS852514_01810</name>
</gene>
<dbReference type="PANTHER" id="PTHR48090:SF1">
    <property type="entry name" value="PROPHAGE BACTOPRENOL GLUCOSYL TRANSFERASE HOMOLOG"/>
    <property type="match status" value="1"/>
</dbReference>